<evidence type="ECO:0000313" key="3">
    <source>
        <dbReference type="Proteomes" id="UP000009319"/>
    </source>
</evidence>
<dbReference type="AlphaFoldDB" id="K0Q6Q2"/>
<keyword evidence="1" id="KW-1133">Transmembrane helix</keyword>
<dbReference type="EMBL" id="CANI01000085">
    <property type="protein sequence ID" value="CCM80254.1"/>
    <property type="molecule type" value="Genomic_DNA"/>
</dbReference>
<sequence length="64" mass="7117">MTISPRSGRLGRVERAERGRVITFPFGFSFLTGNCSFTARYSLALAWRSWGSKPHDASGNQPAR</sequence>
<name>K0Q6Q2_9HYPH</name>
<keyword evidence="1" id="KW-0472">Membrane</keyword>
<dbReference type="HOGENOM" id="CLU_2864776_0_0_5"/>
<gene>
    <name evidence="2" type="ORF">BN77_p2210001</name>
</gene>
<comment type="caution">
    <text evidence="2">The sequence shown here is derived from an EMBL/GenBank/DDBJ whole genome shotgun (WGS) entry which is preliminary data.</text>
</comment>
<keyword evidence="3" id="KW-1185">Reference proteome</keyword>
<reference evidence="2 3" key="1">
    <citation type="journal article" date="2013" name="Genome Announc.">
        <title>Draft Genome Sequence of Rhizobium mesoamericanum STM3625, a Nitrogen-Fixing Symbiont of Mimosa pudica Isolated in French Guiana (South America).</title>
        <authorList>
            <person name="Moulin L."/>
            <person name="Mornico D."/>
            <person name="Melkonian R."/>
            <person name="Klonowska A."/>
        </authorList>
    </citation>
    <scope>NUCLEOTIDE SEQUENCE [LARGE SCALE GENOMIC DNA]</scope>
    <source>
        <strain evidence="2 3">STM3625</strain>
    </source>
</reference>
<keyword evidence="1" id="KW-0812">Transmembrane</keyword>
<evidence type="ECO:0000256" key="1">
    <source>
        <dbReference type="SAM" id="Phobius"/>
    </source>
</evidence>
<organism evidence="2 3">
    <name type="scientific">Rhizobium mesoamericanum STM3625</name>
    <dbReference type="NCBI Taxonomy" id="1211777"/>
    <lineage>
        <taxon>Bacteria</taxon>
        <taxon>Pseudomonadati</taxon>
        <taxon>Pseudomonadota</taxon>
        <taxon>Alphaproteobacteria</taxon>
        <taxon>Hyphomicrobiales</taxon>
        <taxon>Rhizobiaceae</taxon>
        <taxon>Rhizobium/Agrobacterium group</taxon>
        <taxon>Rhizobium</taxon>
    </lineage>
</organism>
<evidence type="ECO:0000313" key="2">
    <source>
        <dbReference type="EMBL" id="CCM80254.1"/>
    </source>
</evidence>
<proteinExistence type="predicted"/>
<protein>
    <submittedName>
        <fullName evidence="2">Uncharacterized protein</fullName>
    </submittedName>
</protein>
<accession>K0Q6Q2</accession>
<dbReference type="Proteomes" id="UP000009319">
    <property type="component" value="Unassembled WGS sequence"/>
</dbReference>
<feature type="transmembrane region" description="Helical" evidence="1">
    <location>
        <begin position="21"/>
        <end position="43"/>
    </location>
</feature>